<proteinExistence type="predicted"/>
<evidence type="ECO:0000313" key="1">
    <source>
        <dbReference type="EMBL" id="AMK55320.1"/>
    </source>
</evidence>
<gene>
    <name evidence="1" type="ORF">AALO17_21860</name>
</gene>
<evidence type="ECO:0000313" key="2">
    <source>
        <dbReference type="Proteomes" id="UP000069771"/>
    </source>
</evidence>
<reference evidence="1 2" key="1">
    <citation type="journal article" date="2016" name="Gut Pathog.">
        <title>Whole genome sequencing of "Faecalibaculum rodentium" ALO17, isolated from C57BL/6J laboratory mouse feces.</title>
        <authorList>
            <person name="Lim S."/>
            <person name="Chang D.H."/>
            <person name="Ahn S."/>
            <person name="Kim B.C."/>
        </authorList>
    </citation>
    <scope>NUCLEOTIDE SEQUENCE [LARGE SCALE GENOMIC DNA]</scope>
    <source>
        <strain evidence="1 2">Alo17</strain>
    </source>
</reference>
<organism evidence="1 2">
    <name type="scientific">Faecalibaculum rodentium</name>
    <dbReference type="NCBI Taxonomy" id="1702221"/>
    <lineage>
        <taxon>Bacteria</taxon>
        <taxon>Bacillati</taxon>
        <taxon>Bacillota</taxon>
        <taxon>Erysipelotrichia</taxon>
        <taxon>Erysipelotrichales</taxon>
        <taxon>Erysipelotrichaceae</taxon>
        <taxon>Faecalibaculum</taxon>
    </lineage>
</organism>
<dbReference type="AlphaFoldDB" id="A0A140DXE3"/>
<dbReference type="Proteomes" id="UP000069771">
    <property type="component" value="Chromosome"/>
</dbReference>
<dbReference type="STRING" id="1702221.AALO17_21860"/>
<dbReference type="KEGG" id="fro:AALO17_21860"/>
<name>A0A140DXE3_9FIRM</name>
<accession>A0A140DXE3</accession>
<dbReference type="EMBL" id="CP011391">
    <property type="protein sequence ID" value="AMK55320.1"/>
    <property type="molecule type" value="Genomic_DNA"/>
</dbReference>
<sequence>MFSGDAKVAGDVLPPEALSDDPGCGGKNGAQSEWLVCRFCFDRKRILLFILWKKNDSACFAASSYSI</sequence>
<protein>
    <submittedName>
        <fullName evidence="1">Uncharacterized protein</fullName>
    </submittedName>
</protein>
<keyword evidence="2" id="KW-1185">Reference proteome</keyword>